<proteinExistence type="predicted"/>
<organism evidence="2 3">
    <name type="scientific">Dryococelus australis</name>
    <dbReference type="NCBI Taxonomy" id="614101"/>
    <lineage>
        <taxon>Eukaryota</taxon>
        <taxon>Metazoa</taxon>
        <taxon>Ecdysozoa</taxon>
        <taxon>Arthropoda</taxon>
        <taxon>Hexapoda</taxon>
        <taxon>Insecta</taxon>
        <taxon>Pterygota</taxon>
        <taxon>Neoptera</taxon>
        <taxon>Polyneoptera</taxon>
        <taxon>Phasmatodea</taxon>
        <taxon>Verophasmatodea</taxon>
        <taxon>Anareolatae</taxon>
        <taxon>Phasmatidae</taxon>
        <taxon>Eurycanthinae</taxon>
        <taxon>Dryococelus</taxon>
    </lineage>
</organism>
<sequence>MEQLRGWGKLEIPEKTQLPAASSGTIPTCENPGATPLGIDPGSLRWEVRSLTATSPWPLISAGMQGRGKWEIPEKTRRPAASSGTIPTYENPGVTRPEIEPGSPLWEAGRLTVHHRCPFFSKLGDLAILDYGYFLLSYIFMWPPPVCKNIRNLFAAHGEVPG</sequence>
<evidence type="ECO:0000256" key="1">
    <source>
        <dbReference type="SAM" id="MobiDB-lite"/>
    </source>
</evidence>
<evidence type="ECO:0000313" key="2">
    <source>
        <dbReference type="EMBL" id="KAJ8871224.1"/>
    </source>
</evidence>
<feature type="compositionally biased region" description="Polar residues" evidence="1">
    <location>
        <begin position="19"/>
        <end position="28"/>
    </location>
</feature>
<protein>
    <submittedName>
        <fullName evidence="2">Uncharacterized protein</fullName>
    </submittedName>
</protein>
<keyword evidence="3" id="KW-1185">Reference proteome</keyword>
<gene>
    <name evidence="2" type="ORF">PR048_027530</name>
</gene>
<name>A0ABQ9GGS4_9NEOP</name>
<feature type="region of interest" description="Disordered" evidence="1">
    <location>
        <begin position="75"/>
        <end position="97"/>
    </location>
</feature>
<dbReference type="Proteomes" id="UP001159363">
    <property type="component" value="Chromosome 11"/>
</dbReference>
<comment type="caution">
    <text evidence="2">The sequence shown here is derived from an EMBL/GenBank/DDBJ whole genome shotgun (WGS) entry which is preliminary data.</text>
</comment>
<dbReference type="EMBL" id="JARBHB010000012">
    <property type="protein sequence ID" value="KAJ8871224.1"/>
    <property type="molecule type" value="Genomic_DNA"/>
</dbReference>
<feature type="region of interest" description="Disordered" evidence="1">
    <location>
        <begin position="1"/>
        <end position="37"/>
    </location>
</feature>
<reference evidence="2 3" key="1">
    <citation type="submission" date="2023-02" db="EMBL/GenBank/DDBJ databases">
        <title>LHISI_Scaffold_Assembly.</title>
        <authorList>
            <person name="Stuart O.P."/>
            <person name="Cleave R."/>
            <person name="Magrath M.J.L."/>
            <person name="Mikheyev A.S."/>
        </authorList>
    </citation>
    <scope>NUCLEOTIDE SEQUENCE [LARGE SCALE GENOMIC DNA]</scope>
    <source>
        <strain evidence="2">Daus_M_001</strain>
        <tissue evidence="2">Leg muscle</tissue>
    </source>
</reference>
<accession>A0ABQ9GGS4</accession>
<evidence type="ECO:0000313" key="3">
    <source>
        <dbReference type="Proteomes" id="UP001159363"/>
    </source>
</evidence>